<evidence type="ECO:0000259" key="2">
    <source>
        <dbReference type="PROSITE" id="PS50003"/>
    </source>
</evidence>
<gene>
    <name evidence="3" type="ORF">Poli38472_010658</name>
</gene>
<protein>
    <recommendedName>
        <fullName evidence="2">PH domain-containing protein</fullName>
    </recommendedName>
</protein>
<proteinExistence type="predicted"/>
<dbReference type="SUPFAM" id="SSF50729">
    <property type="entry name" value="PH domain-like"/>
    <property type="match status" value="1"/>
</dbReference>
<feature type="domain" description="PH" evidence="2">
    <location>
        <begin position="175"/>
        <end position="280"/>
    </location>
</feature>
<feature type="compositionally biased region" description="Acidic residues" evidence="1">
    <location>
        <begin position="82"/>
        <end position="95"/>
    </location>
</feature>
<dbReference type="InterPro" id="IPR011993">
    <property type="entry name" value="PH-like_dom_sf"/>
</dbReference>
<evidence type="ECO:0000313" key="4">
    <source>
        <dbReference type="Proteomes" id="UP000794436"/>
    </source>
</evidence>
<keyword evidence="4" id="KW-1185">Reference proteome</keyword>
<dbReference type="PROSITE" id="PS50003">
    <property type="entry name" value="PH_DOMAIN"/>
    <property type="match status" value="1"/>
</dbReference>
<dbReference type="AlphaFoldDB" id="A0A8K1C3E4"/>
<dbReference type="PANTHER" id="PTHR14336">
    <property type="entry name" value="TANDEM PH DOMAIN CONTAINING PROTEIN"/>
    <property type="match status" value="1"/>
</dbReference>
<dbReference type="Proteomes" id="UP000794436">
    <property type="component" value="Unassembled WGS sequence"/>
</dbReference>
<accession>A0A8K1C3E4</accession>
<dbReference type="Pfam" id="PF00169">
    <property type="entry name" value="PH"/>
    <property type="match status" value="1"/>
</dbReference>
<dbReference type="SMART" id="SM00233">
    <property type="entry name" value="PH"/>
    <property type="match status" value="1"/>
</dbReference>
<dbReference type="InterPro" id="IPR051707">
    <property type="entry name" value="PI-Interact_SigTrans_Reg"/>
</dbReference>
<organism evidence="3 4">
    <name type="scientific">Pythium oligandrum</name>
    <name type="common">Mycoparasitic fungus</name>
    <dbReference type="NCBI Taxonomy" id="41045"/>
    <lineage>
        <taxon>Eukaryota</taxon>
        <taxon>Sar</taxon>
        <taxon>Stramenopiles</taxon>
        <taxon>Oomycota</taxon>
        <taxon>Peronosporomycetes</taxon>
        <taxon>Pythiales</taxon>
        <taxon>Pythiaceae</taxon>
        <taxon>Pythium</taxon>
    </lineage>
</organism>
<feature type="region of interest" description="Disordered" evidence="1">
    <location>
        <begin position="65"/>
        <end position="101"/>
    </location>
</feature>
<dbReference type="InterPro" id="IPR001849">
    <property type="entry name" value="PH_domain"/>
</dbReference>
<dbReference type="OrthoDB" id="185175at2759"/>
<dbReference type="PANTHER" id="PTHR14336:SF8">
    <property type="entry name" value="PROTEIN OPY1"/>
    <property type="match status" value="1"/>
</dbReference>
<evidence type="ECO:0000256" key="1">
    <source>
        <dbReference type="SAM" id="MobiDB-lite"/>
    </source>
</evidence>
<reference evidence="3" key="1">
    <citation type="submission" date="2019-03" db="EMBL/GenBank/DDBJ databases">
        <title>Long read genome sequence of the mycoparasitic Pythium oligandrum ATCC 38472 isolated from sugarbeet rhizosphere.</title>
        <authorList>
            <person name="Gaulin E."/>
        </authorList>
    </citation>
    <scope>NUCLEOTIDE SEQUENCE</scope>
    <source>
        <strain evidence="3">ATCC 38472_TT</strain>
    </source>
</reference>
<dbReference type="Gene3D" id="2.30.29.30">
    <property type="entry name" value="Pleckstrin-homology domain (PH domain)/Phosphotyrosine-binding domain (PTB)"/>
    <property type="match status" value="1"/>
</dbReference>
<sequence length="317" mass="35801">MDSDERMMMRERQSLLMYRPTVRNQIQSAKYAPNTQHFVARPYTGGIRRSVDMAYDLAELTDFDSEDEDARIRSPAKTESEAGTETDEEHDDDEPACMPMPTSAFGVPVLEEIVEDDEEEQEVDQILCDPTKLPRMTILDEDGFRVDTRQSFISNRSTMSLSVGSDTMMPIRPGTVIKSGLLFKQGFGFMNGGWKVRYAVLTSSKLTFYREENGRVRGEIDLSTLSTKSIEIMPRDSVFDGSQATLWRFAIKVKNRRVLISAYTEAEMKEWLRCLHVAVAVQTAGPGRFTDLVVPNGTLLADKSDGLMRSSGTSWMR</sequence>
<dbReference type="CDD" id="cd00821">
    <property type="entry name" value="PH"/>
    <property type="match status" value="1"/>
</dbReference>
<comment type="caution">
    <text evidence="3">The sequence shown here is derived from an EMBL/GenBank/DDBJ whole genome shotgun (WGS) entry which is preliminary data.</text>
</comment>
<dbReference type="EMBL" id="SPLM01000147">
    <property type="protein sequence ID" value="TMW55776.1"/>
    <property type="molecule type" value="Genomic_DNA"/>
</dbReference>
<feature type="compositionally biased region" description="Basic and acidic residues" evidence="1">
    <location>
        <begin position="70"/>
        <end position="80"/>
    </location>
</feature>
<evidence type="ECO:0000313" key="3">
    <source>
        <dbReference type="EMBL" id="TMW55776.1"/>
    </source>
</evidence>
<name>A0A8K1C3E4_PYTOL</name>